<proteinExistence type="predicted"/>
<accession>A0A511VHA6</accession>
<protein>
    <recommendedName>
        <fullName evidence="1">Helix-turn-helix conjugative transposon-like domain-containing protein</fullName>
    </recommendedName>
</protein>
<dbReference type="Proteomes" id="UP000321157">
    <property type="component" value="Unassembled WGS sequence"/>
</dbReference>
<dbReference type="Gene3D" id="1.10.1740.10">
    <property type="match status" value="1"/>
</dbReference>
<dbReference type="GO" id="GO:0006352">
    <property type="term" value="P:DNA-templated transcription initiation"/>
    <property type="evidence" value="ECO:0007669"/>
    <property type="project" value="InterPro"/>
</dbReference>
<reference evidence="2 3" key="1">
    <citation type="submission" date="2019-07" db="EMBL/GenBank/DDBJ databases">
        <title>Whole genome shotgun sequence of Aneurinibacillus danicus NBRC 102444.</title>
        <authorList>
            <person name="Hosoyama A."/>
            <person name="Uohara A."/>
            <person name="Ohji S."/>
            <person name="Ichikawa N."/>
        </authorList>
    </citation>
    <scope>NUCLEOTIDE SEQUENCE [LARGE SCALE GENOMIC DNA]</scope>
    <source>
        <strain evidence="2 3">NBRC 102444</strain>
    </source>
</reference>
<dbReference type="InterPro" id="IPR013325">
    <property type="entry name" value="RNA_pol_sigma_r2"/>
</dbReference>
<dbReference type="InterPro" id="IPR024760">
    <property type="entry name" value="HTH_dom_conjug_TS-like"/>
</dbReference>
<sequence>MPIHTEHPSLISLARKAQHQDKEAMLAILQRFQPKIERSLYQTSYEEREDLRQHLCLKVMEAVHNYRVQPAPSFWELYQVTEIARESPRL</sequence>
<organism evidence="2 3">
    <name type="scientific">Aneurinibacillus danicus</name>
    <dbReference type="NCBI Taxonomy" id="267746"/>
    <lineage>
        <taxon>Bacteria</taxon>
        <taxon>Bacillati</taxon>
        <taxon>Bacillota</taxon>
        <taxon>Bacilli</taxon>
        <taxon>Bacillales</taxon>
        <taxon>Paenibacillaceae</taxon>
        <taxon>Aneurinibacillus group</taxon>
        <taxon>Aneurinibacillus</taxon>
    </lineage>
</organism>
<dbReference type="GO" id="GO:0003700">
    <property type="term" value="F:DNA-binding transcription factor activity"/>
    <property type="evidence" value="ECO:0007669"/>
    <property type="project" value="InterPro"/>
</dbReference>
<comment type="caution">
    <text evidence="2">The sequence shown here is derived from an EMBL/GenBank/DDBJ whole genome shotgun (WGS) entry which is preliminary data.</text>
</comment>
<keyword evidence="3" id="KW-1185">Reference proteome</keyword>
<dbReference type="RefSeq" id="WP_246147434.1">
    <property type="nucleotide sequence ID" value="NZ_BJXX01000201.1"/>
</dbReference>
<dbReference type="SUPFAM" id="SSF88946">
    <property type="entry name" value="Sigma2 domain of RNA polymerase sigma factors"/>
    <property type="match status" value="1"/>
</dbReference>
<evidence type="ECO:0000259" key="1">
    <source>
        <dbReference type="Pfam" id="PF12645"/>
    </source>
</evidence>
<name>A0A511VHA6_9BACL</name>
<dbReference type="AlphaFoldDB" id="A0A511VHA6"/>
<evidence type="ECO:0000313" key="3">
    <source>
        <dbReference type="Proteomes" id="UP000321157"/>
    </source>
</evidence>
<feature type="domain" description="Helix-turn-helix conjugative transposon-like" evidence="1">
    <location>
        <begin position="13"/>
        <end position="67"/>
    </location>
</feature>
<dbReference type="EMBL" id="BJXX01000201">
    <property type="protein sequence ID" value="GEN36572.1"/>
    <property type="molecule type" value="Genomic_DNA"/>
</dbReference>
<gene>
    <name evidence="2" type="ORF">ADA01nite_40320</name>
</gene>
<evidence type="ECO:0000313" key="2">
    <source>
        <dbReference type="EMBL" id="GEN36572.1"/>
    </source>
</evidence>
<dbReference type="Pfam" id="PF12645">
    <property type="entry name" value="HTH_16"/>
    <property type="match status" value="1"/>
</dbReference>